<evidence type="ECO:0000256" key="1">
    <source>
        <dbReference type="ARBA" id="ARBA00023172"/>
    </source>
</evidence>
<dbReference type="EMBL" id="JANIAN010000008">
    <property type="protein sequence ID" value="MDD2106279.1"/>
    <property type="molecule type" value="Genomic_DNA"/>
</dbReference>
<sequence length="403" mass="46526">MKFQIKNYIAQSGERYSFLFAPEDEGVPLFYPAVYVSRSLRENHTHQTQLVALDAIRRLCEWERDRGINLEDRLLAQTLLNAQEVDDLAGHMKARRSGKPGQTITPRKFNVYWGCVRSYIAWLTDELFPNVDEAAVRKLVEKQAERLQAKTLRRVGSSARKRHSLLNEKFTESARELLVELFASPFLGMSTATHRGTRLRNVVMARILYETGMRRGELLSLKLRNFTESSGGRLPYLEVERNHDDELDHRTHQPVAKTQGRILAISYGLEEQIKQYRTEYRAEIQNVGFGDEDFLFCVHQSGKTVGKALTVNGFNTAINYLKNKFPAIGRNLHPHAFRHDFNYRFSLHADQMGWTEAQEAEAREEVNGWATGSDMAKVYNLRHRRERAMEIGVKIARDTERPV</sequence>
<dbReference type="Proteomes" id="UP001150678">
    <property type="component" value="Unassembled WGS sequence"/>
</dbReference>
<dbReference type="RefSeq" id="WP_087534959.1">
    <property type="nucleotide sequence ID" value="NZ_JANIAM010000020.1"/>
</dbReference>
<dbReference type="InterPro" id="IPR013762">
    <property type="entry name" value="Integrase-like_cat_sf"/>
</dbReference>
<evidence type="ECO:0000313" key="3">
    <source>
        <dbReference type="EMBL" id="MDD2106279.1"/>
    </source>
</evidence>
<dbReference type="SUPFAM" id="SSF56349">
    <property type="entry name" value="DNA breaking-rejoining enzymes"/>
    <property type="match status" value="1"/>
</dbReference>
<name>A0A9X4DEH7_9PSED</name>
<evidence type="ECO:0000259" key="2">
    <source>
        <dbReference type="PROSITE" id="PS51898"/>
    </source>
</evidence>
<dbReference type="Gene3D" id="1.10.443.10">
    <property type="entry name" value="Intergrase catalytic core"/>
    <property type="match status" value="1"/>
</dbReference>
<dbReference type="GO" id="GO:0003677">
    <property type="term" value="F:DNA binding"/>
    <property type="evidence" value="ECO:0007669"/>
    <property type="project" value="InterPro"/>
</dbReference>
<evidence type="ECO:0000313" key="5">
    <source>
        <dbReference type="Proteomes" id="UP001150728"/>
    </source>
</evidence>
<evidence type="ECO:0000313" key="4">
    <source>
        <dbReference type="EMBL" id="MDD2114446.1"/>
    </source>
</evidence>
<dbReference type="PROSITE" id="PS51898">
    <property type="entry name" value="TYR_RECOMBINASE"/>
    <property type="match status" value="1"/>
</dbReference>
<dbReference type="InterPro" id="IPR011010">
    <property type="entry name" value="DNA_brk_join_enz"/>
</dbReference>
<comment type="caution">
    <text evidence="4">The sequence shown here is derived from an EMBL/GenBank/DDBJ whole genome shotgun (WGS) entry which is preliminary data.</text>
</comment>
<feature type="domain" description="Tyr recombinase" evidence="2">
    <location>
        <begin position="160"/>
        <end position="393"/>
    </location>
</feature>
<dbReference type="GO" id="GO:0015074">
    <property type="term" value="P:DNA integration"/>
    <property type="evidence" value="ECO:0007669"/>
    <property type="project" value="InterPro"/>
</dbReference>
<dbReference type="Pfam" id="PF00589">
    <property type="entry name" value="Phage_integrase"/>
    <property type="match status" value="1"/>
</dbReference>
<dbReference type="AlphaFoldDB" id="A0A9X4DEH7"/>
<dbReference type="EMBL" id="JANIAM010000020">
    <property type="protein sequence ID" value="MDD2114446.1"/>
    <property type="molecule type" value="Genomic_DNA"/>
</dbReference>
<dbReference type="InterPro" id="IPR002104">
    <property type="entry name" value="Integrase_catalytic"/>
</dbReference>
<protein>
    <submittedName>
        <fullName evidence="4">Site-specific integrase</fullName>
    </submittedName>
</protein>
<gene>
    <name evidence="3" type="ORF">NP533_08680</name>
    <name evidence="4" type="ORF">NP554_21945</name>
</gene>
<dbReference type="CDD" id="cd00397">
    <property type="entry name" value="DNA_BRE_C"/>
    <property type="match status" value="1"/>
</dbReference>
<reference evidence="4" key="1">
    <citation type="submission" date="2022-07" db="EMBL/GenBank/DDBJ databases">
        <title>Multi-strain Analysis of Pseudomonas putida Reveals Metabolic and Genetic Diversity.</title>
        <authorList>
            <person name="Monk J.M."/>
        </authorList>
    </citation>
    <scope>NUCLEOTIDE SEQUENCE</scope>
    <source>
        <strain evidence="3">17514</strain>
        <strain evidence="4">17633</strain>
    </source>
</reference>
<organism evidence="4 5">
    <name type="scientific">Pseudomonas asiatica</name>
    <dbReference type="NCBI Taxonomy" id="2219225"/>
    <lineage>
        <taxon>Bacteria</taxon>
        <taxon>Pseudomonadati</taxon>
        <taxon>Pseudomonadota</taxon>
        <taxon>Gammaproteobacteria</taxon>
        <taxon>Pseudomonadales</taxon>
        <taxon>Pseudomonadaceae</taxon>
        <taxon>Pseudomonas</taxon>
    </lineage>
</organism>
<dbReference type="Proteomes" id="UP001150728">
    <property type="component" value="Unassembled WGS sequence"/>
</dbReference>
<dbReference type="GO" id="GO:0006310">
    <property type="term" value="P:DNA recombination"/>
    <property type="evidence" value="ECO:0007669"/>
    <property type="project" value="UniProtKB-KW"/>
</dbReference>
<accession>A0A9X4DEH7</accession>
<proteinExistence type="predicted"/>
<keyword evidence="1" id="KW-0233">DNA recombination</keyword>